<name>K9VVF2_9CYAN</name>
<evidence type="ECO:0000313" key="2">
    <source>
        <dbReference type="Proteomes" id="UP000010472"/>
    </source>
</evidence>
<organism evidence="1 2">
    <name type="scientific">Crinalium epipsammum PCC 9333</name>
    <dbReference type="NCBI Taxonomy" id="1173022"/>
    <lineage>
        <taxon>Bacteria</taxon>
        <taxon>Bacillati</taxon>
        <taxon>Cyanobacteriota</taxon>
        <taxon>Cyanophyceae</taxon>
        <taxon>Gomontiellales</taxon>
        <taxon>Gomontiellaceae</taxon>
        <taxon>Crinalium</taxon>
    </lineage>
</organism>
<evidence type="ECO:0000313" key="1">
    <source>
        <dbReference type="EMBL" id="AFZ11482.1"/>
    </source>
</evidence>
<sequence length="76" mass="8637">MCDSQLPENNTGDAIAVNFICQDEPNWGFLDEELEEEEKHHCHHKQYEYPIGRIMGRGVGLVCCRALSIKEGSTGW</sequence>
<dbReference type="STRING" id="1173022.Cri9333_0526"/>
<dbReference type="AlphaFoldDB" id="K9VVF2"/>
<keyword evidence="2" id="KW-1185">Reference proteome</keyword>
<dbReference type="Proteomes" id="UP000010472">
    <property type="component" value="Chromosome"/>
</dbReference>
<dbReference type="HOGENOM" id="CLU_2648387_0_0_3"/>
<dbReference type="KEGG" id="cep:Cri9333_0526"/>
<accession>K9VVF2</accession>
<gene>
    <name evidence="1" type="ORF">Cri9333_0526</name>
</gene>
<dbReference type="EMBL" id="CP003620">
    <property type="protein sequence ID" value="AFZ11482.1"/>
    <property type="molecule type" value="Genomic_DNA"/>
</dbReference>
<reference evidence="1 2" key="1">
    <citation type="submission" date="2012-06" db="EMBL/GenBank/DDBJ databases">
        <title>Finished chromosome of genome of Crinalium epipsammum PCC 9333.</title>
        <authorList>
            <consortium name="US DOE Joint Genome Institute"/>
            <person name="Gugger M."/>
            <person name="Coursin T."/>
            <person name="Rippka R."/>
            <person name="Tandeau De Marsac N."/>
            <person name="Huntemann M."/>
            <person name="Wei C.-L."/>
            <person name="Han J."/>
            <person name="Detter J.C."/>
            <person name="Han C."/>
            <person name="Tapia R."/>
            <person name="Davenport K."/>
            <person name="Daligault H."/>
            <person name="Erkkila T."/>
            <person name="Gu W."/>
            <person name="Munk A.C.C."/>
            <person name="Teshima H."/>
            <person name="Xu Y."/>
            <person name="Chain P."/>
            <person name="Chen A."/>
            <person name="Krypides N."/>
            <person name="Mavromatis K."/>
            <person name="Markowitz V."/>
            <person name="Szeto E."/>
            <person name="Ivanova N."/>
            <person name="Mikhailova N."/>
            <person name="Ovchinnikova G."/>
            <person name="Pagani I."/>
            <person name="Pati A."/>
            <person name="Goodwin L."/>
            <person name="Peters L."/>
            <person name="Pitluck S."/>
            <person name="Woyke T."/>
            <person name="Kerfeld C."/>
        </authorList>
    </citation>
    <scope>NUCLEOTIDE SEQUENCE [LARGE SCALE GENOMIC DNA]</scope>
    <source>
        <strain evidence="1 2">PCC 9333</strain>
    </source>
</reference>
<protein>
    <submittedName>
        <fullName evidence="1">Uncharacterized protein</fullName>
    </submittedName>
</protein>
<proteinExistence type="predicted"/>